<name>A0A1D1W6F9_RAMVA</name>
<accession>A0A1D1W6F9</accession>
<sequence>MEQRLKTCVHVPPIVREKHFPVTVKRASATETSTELATKRVKSQSSLLGFIDRPLTKDEQKQLDELYGDACVSCNIAFSAADDVRMKRLLKFPRPSFLLTVRDESGTESFTLGSAIDITGVNYDGEYVMKETLQTDDSGEERMYGVRYGTNLALVPSELKVVLDDDDFWAGVKEISAVLKPLVEAQEETESNNCTIADMAAAIRNICLSFSHLRDRNIS</sequence>
<dbReference type="OrthoDB" id="2365019at2759"/>
<evidence type="ECO:0000313" key="2">
    <source>
        <dbReference type="Proteomes" id="UP000186922"/>
    </source>
</evidence>
<gene>
    <name evidence="1" type="primary">RvY_18621-1</name>
    <name evidence="1" type="synonym">RvY_18621.1</name>
    <name evidence="1" type="ORF">RvY_18621</name>
</gene>
<keyword evidence="2" id="KW-1185">Reference proteome</keyword>
<comment type="caution">
    <text evidence="1">The sequence shown here is derived from an EMBL/GenBank/DDBJ whole genome shotgun (WGS) entry which is preliminary data.</text>
</comment>
<dbReference type="AlphaFoldDB" id="A0A1D1W6F9"/>
<dbReference type="EMBL" id="BDGG01000020">
    <property type="protein sequence ID" value="GAV09015.1"/>
    <property type="molecule type" value="Genomic_DNA"/>
</dbReference>
<proteinExistence type="predicted"/>
<reference evidence="1 2" key="1">
    <citation type="journal article" date="2016" name="Nat. Commun.">
        <title>Extremotolerant tardigrade genome and improved radiotolerance of human cultured cells by tardigrade-unique protein.</title>
        <authorList>
            <person name="Hashimoto T."/>
            <person name="Horikawa D.D."/>
            <person name="Saito Y."/>
            <person name="Kuwahara H."/>
            <person name="Kozuka-Hata H."/>
            <person name="Shin-I T."/>
            <person name="Minakuchi Y."/>
            <person name="Ohishi K."/>
            <person name="Motoyama A."/>
            <person name="Aizu T."/>
            <person name="Enomoto A."/>
            <person name="Kondo K."/>
            <person name="Tanaka S."/>
            <person name="Hara Y."/>
            <person name="Koshikawa S."/>
            <person name="Sagara H."/>
            <person name="Miura T."/>
            <person name="Yokobori S."/>
            <person name="Miyagawa K."/>
            <person name="Suzuki Y."/>
            <person name="Kubo T."/>
            <person name="Oyama M."/>
            <person name="Kohara Y."/>
            <person name="Fujiyama A."/>
            <person name="Arakawa K."/>
            <person name="Katayama T."/>
            <person name="Toyoda A."/>
            <person name="Kunieda T."/>
        </authorList>
    </citation>
    <scope>NUCLEOTIDE SEQUENCE [LARGE SCALE GENOMIC DNA]</scope>
    <source>
        <strain evidence="1 2">YOKOZUNA-1</strain>
    </source>
</reference>
<dbReference type="Proteomes" id="UP000186922">
    <property type="component" value="Unassembled WGS sequence"/>
</dbReference>
<organism evidence="1 2">
    <name type="scientific">Ramazzottius varieornatus</name>
    <name type="common">Water bear</name>
    <name type="synonym">Tardigrade</name>
    <dbReference type="NCBI Taxonomy" id="947166"/>
    <lineage>
        <taxon>Eukaryota</taxon>
        <taxon>Metazoa</taxon>
        <taxon>Ecdysozoa</taxon>
        <taxon>Tardigrada</taxon>
        <taxon>Eutardigrada</taxon>
        <taxon>Parachela</taxon>
        <taxon>Hypsibioidea</taxon>
        <taxon>Ramazzottiidae</taxon>
        <taxon>Ramazzottius</taxon>
    </lineage>
</organism>
<evidence type="ECO:0000313" key="1">
    <source>
        <dbReference type="EMBL" id="GAV09015.1"/>
    </source>
</evidence>
<protein>
    <submittedName>
        <fullName evidence="1">Uncharacterized protein</fullName>
    </submittedName>
</protein>